<dbReference type="SMART" id="SM01389">
    <property type="entry name" value="Spt4"/>
    <property type="match status" value="1"/>
</dbReference>
<organism evidence="4 5">
    <name type="scientific">Candidatus Undinarchaeum marinum</name>
    <dbReference type="NCBI Taxonomy" id="2756141"/>
    <lineage>
        <taxon>Archaea</taxon>
        <taxon>Candidatus Undinarchaeota</taxon>
        <taxon>Candidatus Undinarchaeia</taxon>
        <taxon>Candidatus Undinarchaeales</taxon>
        <taxon>Candidatus Undinarchaeaceae</taxon>
        <taxon>Candidatus Undinarchaeum</taxon>
    </lineage>
</organism>
<dbReference type="PANTHER" id="PTHR40704">
    <property type="entry name" value="TRANSCRIPTION ELONGATION FACTOR SPT4"/>
    <property type="match status" value="1"/>
</dbReference>
<dbReference type="GO" id="GO:0000428">
    <property type="term" value="C:DNA-directed RNA polymerase complex"/>
    <property type="evidence" value="ECO:0007669"/>
    <property type="project" value="UniProtKB-KW"/>
</dbReference>
<dbReference type="AlphaFoldDB" id="A0A832XLF3"/>
<evidence type="ECO:0000313" key="4">
    <source>
        <dbReference type="EMBL" id="HIJ99812.1"/>
    </source>
</evidence>
<proteinExistence type="inferred from homology"/>
<evidence type="ECO:0000256" key="2">
    <source>
        <dbReference type="HAMAP-Rule" id="MF_00949"/>
    </source>
</evidence>
<keyword evidence="5" id="KW-1185">Reference proteome</keyword>
<dbReference type="NCBIfam" id="NF041664">
    <property type="entry name" value="RNAP_arch_Epp"/>
    <property type="match status" value="1"/>
</dbReference>
<keyword evidence="2" id="KW-0479">Metal-binding</keyword>
<feature type="binding site" evidence="2">
    <location>
        <position position="17"/>
    </location>
    <ligand>
        <name>Zn(2+)</name>
        <dbReference type="ChEBI" id="CHEBI:29105"/>
    </ligand>
</feature>
<dbReference type="EMBL" id="DVAD01000015">
    <property type="protein sequence ID" value="HIJ99812.1"/>
    <property type="molecule type" value="Genomic_DNA"/>
</dbReference>
<keyword evidence="2" id="KW-0862">Zinc</keyword>
<dbReference type="GO" id="GO:0008270">
    <property type="term" value="F:zinc ion binding"/>
    <property type="evidence" value="ECO:0007669"/>
    <property type="project" value="UniProtKB-UniRule"/>
</dbReference>
<name>A0A832XLF3_9ARCH</name>
<dbReference type="InterPro" id="IPR007178">
    <property type="entry name" value="Spt4_arch"/>
</dbReference>
<dbReference type="PANTHER" id="PTHR40704:SF1">
    <property type="entry name" value="TRANSCRIPTION ELONGATION FACTOR SPT4"/>
    <property type="match status" value="1"/>
</dbReference>
<keyword evidence="4" id="KW-0240">DNA-directed RNA polymerase</keyword>
<keyword evidence="1 2" id="KW-0804">Transcription</keyword>
<keyword evidence="2" id="KW-0805">Transcription regulation</keyword>
<accession>A0A832XLF3</accession>
<feature type="binding site" evidence="2">
    <location>
        <position position="5"/>
    </location>
    <ligand>
        <name>Zn(2+)</name>
        <dbReference type="ChEBI" id="CHEBI:29105"/>
    </ligand>
</feature>
<comment type="subunit">
    <text evidence="2">Heterodimer composed of Spt4 and Spt5.</text>
</comment>
<dbReference type="InterPro" id="IPR038589">
    <property type="entry name" value="Spt4_dom_sf"/>
</dbReference>
<feature type="domain" description="Spt4/RpoE2 zinc finger" evidence="3">
    <location>
        <begin position="2"/>
        <end position="60"/>
    </location>
</feature>
<evidence type="ECO:0000259" key="3">
    <source>
        <dbReference type="SMART" id="SM01389"/>
    </source>
</evidence>
<dbReference type="Gene3D" id="2.20.28.90">
    <property type="match status" value="1"/>
</dbReference>
<evidence type="ECO:0000256" key="1">
    <source>
        <dbReference type="ARBA" id="ARBA00023163"/>
    </source>
</evidence>
<comment type="similarity">
    <text evidence="2">Belongs to the archaeal Spt4 family.</text>
</comment>
<dbReference type="HAMAP" id="MF_00949">
    <property type="entry name" value="Spt4_arch"/>
    <property type="match status" value="1"/>
</dbReference>
<dbReference type="GO" id="GO:0006355">
    <property type="term" value="P:regulation of DNA-templated transcription"/>
    <property type="evidence" value="ECO:0007669"/>
    <property type="project" value="UniProtKB-UniRule"/>
</dbReference>
<dbReference type="Proteomes" id="UP000604391">
    <property type="component" value="Unassembled WGS sequence"/>
</dbReference>
<dbReference type="InterPro" id="IPR022800">
    <property type="entry name" value="Spt4/RpoE2_Znf"/>
</dbReference>
<sequence length="60" mass="6540">MSKACKNCSRLNESNVCVSCGATDFSSRWSGMVIIINPEKSIVAEKLAIKEKGEYALTVQ</sequence>
<protein>
    <recommendedName>
        <fullName evidence="2">Transcription elongation factor Spt4</fullName>
    </recommendedName>
</protein>
<dbReference type="SUPFAM" id="SSF63393">
    <property type="entry name" value="RNA polymerase subunits"/>
    <property type="match status" value="1"/>
</dbReference>
<dbReference type="Pfam" id="PF06093">
    <property type="entry name" value="Spt4"/>
    <property type="match status" value="1"/>
</dbReference>
<feature type="binding site" evidence="2">
    <location>
        <position position="8"/>
    </location>
    <ligand>
        <name>Zn(2+)</name>
        <dbReference type="ChEBI" id="CHEBI:29105"/>
    </ligand>
</feature>
<reference evidence="4 5" key="1">
    <citation type="journal article" name="Nat. Commun.">
        <title>Undinarchaeota illuminate DPANN phylogeny and the impact of gene transfer on archaeal evolution.</title>
        <authorList>
            <person name="Dombrowski N."/>
            <person name="Williams T.A."/>
            <person name="Sun J."/>
            <person name="Woodcroft B.J."/>
            <person name="Lee J.H."/>
            <person name="Minh B.Q."/>
            <person name="Rinke C."/>
            <person name="Spang A."/>
        </authorList>
    </citation>
    <scope>NUCLEOTIDE SEQUENCE [LARGE SCALE GENOMIC DNA]</scope>
    <source>
        <strain evidence="4">MAG_bin17</strain>
    </source>
</reference>
<evidence type="ECO:0000313" key="5">
    <source>
        <dbReference type="Proteomes" id="UP000604391"/>
    </source>
</evidence>
<comment type="function">
    <text evidence="2">Stimulates transcription elongation.</text>
</comment>
<comment type="caution">
    <text evidence="4">The sequence shown here is derived from an EMBL/GenBank/DDBJ whole genome shotgun (WGS) entry which is preliminary data.</text>
</comment>
<gene>
    <name evidence="2" type="primary">spt4</name>
    <name evidence="4" type="ORF">H1011_03280</name>
</gene>
<feature type="binding site" evidence="2">
    <location>
        <position position="20"/>
    </location>
    <ligand>
        <name>Zn(2+)</name>
        <dbReference type="ChEBI" id="CHEBI:29105"/>
    </ligand>
</feature>
<dbReference type="InterPro" id="IPR029040">
    <property type="entry name" value="RPABC4/Spt4"/>
</dbReference>